<feature type="domain" description="AMP-dependent synthetase/ligase" evidence="1">
    <location>
        <begin position="11"/>
        <end position="372"/>
    </location>
</feature>
<dbReference type="OrthoDB" id="7415522at2"/>
<dbReference type="InterPro" id="IPR045851">
    <property type="entry name" value="AMP-bd_C_sf"/>
</dbReference>
<dbReference type="InterPro" id="IPR020845">
    <property type="entry name" value="AMP-binding_CS"/>
</dbReference>
<dbReference type="PROSITE" id="PS00455">
    <property type="entry name" value="AMP_BINDING"/>
    <property type="match status" value="1"/>
</dbReference>
<evidence type="ECO:0000313" key="4">
    <source>
        <dbReference type="Proteomes" id="UP000197097"/>
    </source>
</evidence>
<gene>
    <name evidence="3" type="ORF">CDQ91_17990</name>
</gene>
<proteinExistence type="predicted"/>
<dbReference type="Gene3D" id="3.30.300.30">
    <property type="match status" value="1"/>
</dbReference>
<name>A0A246JIK4_9SPHN</name>
<dbReference type="EMBL" id="NISJ01000013">
    <property type="protein sequence ID" value="OWQ92360.1"/>
    <property type="molecule type" value="Genomic_DNA"/>
</dbReference>
<dbReference type="InterPro" id="IPR042099">
    <property type="entry name" value="ANL_N_sf"/>
</dbReference>
<evidence type="ECO:0000259" key="1">
    <source>
        <dbReference type="Pfam" id="PF00501"/>
    </source>
</evidence>
<dbReference type="Pfam" id="PF13193">
    <property type="entry name" value="AMP-binding_C"/>
    <property type="match status" value="1"/>
</dbReference>
<dbReference type="NCBIfam" id="NF005863">
    <property type="entry name" value="PRK07798.1"/>
    <property type="match status" value="1"/>
</dbReference>
<sequence length="531" mass="56606">MDWNFGDLLDATAAHVPGDRPAIIRGDHVTTWADFDARTNRLARAMLAAGLPAGARIAILARNIPEFIEIAAAAFKARLTHVNLNYRYTTSEIEYVLRDCQAAGLFYQDEFASVVAPLIGGAIDHLSYAVQIGSDGAYEAIVAEGDAAPLDILRSPDDGYLLYTGGTTGRPKGVMWRSADARCSQLESPVAGTAPASMDDHVAHVLKGTAGRVMPACPLMHGAGLNSSLAELLIGGTAVLLPSDRFSAEELWNEAARHRVTRILIVGDAFARPMADTLLANPGRWDLSALRLISSAGLMWSEQVKAALLEALPQLTLLDILGASEASGFGFAITNKDRATPTGLFEPGQQTVIIDQESGRVLADDEVGQGWLARRAPFGAGYHGDPEKTASVYRTIDGTAYAIPGDMAERLPDGRFRLLGRGSMCINTGGEKVFVEEVEEALKRVDGVADAMVFGLPDPKWGAVVTALIEAGDTPDDQALRTALSLDLAAYKQPRTIIRVALMPRHASGKSDYRSGMDIARAQIAAQTSTG</sequence>
<organism evidence="3 4">
    <name type="scientific">Sphingopyxis witflariensis</name>
    <dbReference type="NCBI Taxonomy" id="173675"/>
    <lineage>
        <taxon>Bacteria</taxon>
        <taxon>Pseudomonadati</taxon>
        <taxon>Pseudomonadota</taxon>
        <taxon>Alphaproteobacteria</taxon>
        <taxon>Sphingomonadales</taxon>
        <taxon>Sphingomonadaceae</taxon>
        <taxon>Sphingopyxis</taxon>
    </lineage>
</organism>
<evidence type="ECO:0000259" key="2">
    <source>
        <dbReference type="Pfam" id="PF13193"/>
    </source>
</evidence>
<dbReference type="InterPro" id="IPR025110">
    <property type="entry name" value="AMP-bd_C"/>
</dbReference>
<dbReference type="SUPFAM" id="SSF56801">
    <property type="entry name" value="Acetyl-CoA synthetase-like"/>
    <property type="match status" value="1"/>
</dbReference>
<comment type="caution">
    <text evidence="3">The sequence shown here is derived from an EMBL/GenBank/DDBJ whole genome shotgun (WGS) entry which is preliminary data.</text>
</comment>
<accession>A0A246JIK4</accession>
<dbReference type="InterPro" id="IPR050237">
    <property type="entry name" value="ATP-dep_AMP-bd_enzyme"/>
</dbReference>
<dbReference type="PANTHER" id="PTHR43767">
    <property type="entry name" value="LONG-CHAIN-FATTY-ACID--COA LIGASE"/>
    <property type="match status" value="1"/>
</dbReference>
<dbReference type="Gene3D" id="3.40.50.12780">
    <property type="entry name" value="N-terminal domain of ligase-like"/>
    <property type="match status" value="1"/>
</dbReference>
<dbReference type="PANTHER" id="PTHR43767:SF1">
    <property type="entry name" value="NONRIBOSOMAL PEPTIDE SYNTHASE PES1 (EUROFUNG)-RELATED"/>
    <property type="match status" value="1"/>
</dbReference>
<dbReference type="GO" id="GO:0016878">
    <property type="term" value="F:acid-thiol ligase activity"/>
    <property type="evidence" value="ECO:0007669"/>
    <property type="project" value="UniProtKB-ARBA"/>
</dbReference>
<dbReference type="Proteomes" id="UP000197097">
    <property type="component" value="Unassembled WGS sequence"/>
</dbReference>
<evidence type="ECO:0000313" key="3">
    <source>
        <dbReference type="EMBL" id="OWQ92360.1"/>
    </source>
</evidence>
<dbReference type="InterPro" id="IPR000873">
    <property type="entry name" value="AMP-dep_synth/lig_dom"/>
</dbReference>
<dbReference type="Pfam" id="PF00501">
    <property type="entry name" value="AMP-binding"/>
    <property type="match status" value="1"/>
</dbReference>
<protein>
    <submittedName>
        <fullName evidence="3">Acyl-CoA synthetase</fullName>
    </submittedName>
</protein>
<reference evidence="3 4" key="1">
    <citation type="journal article" date="2002" name="Int. J. Syst. Evol. Microbiol.">
        <title>Sphingopyxis witflariensis sp. nov., isolated from activated sludge.</title>
        <authorList>
            <person name="Kampfer P."/>
            <person name="Witzenberger R."/>
            <person name="Denner E.B."/>
            <person name="Busse H.J."/>
            <person name="Neef A."/>
        </authorList>
    </citation>
    <scope>NUCLEOTIDE SEQUENCE [LARGE SCALE GENOMIC DNA]</scope>
    <source>
        <strain evidence="3 4">DSM 14551</strain>
    </source>
</reference>
<keyword evidence="4" id="KW-1185">Reference proteome</keyword>
<dbReference type="AlphaFoldDB" id="A0A246JIK4"/>
<feature type="domain" description="AMP-binding enzyme C-terminal" evidence="2">
    <location>
        <begin position="437"/>
        <end position="510"/>
    </location>
</feature>
<dbReference type="RefSeq" id="WP_088474098.1">
    <property type="nucleotide sequence ID" value="NZ_NISJ01000013.1"/>
</dbReference>